<dbReference type="GO" id="GO:0051256">
    <property type="term" value="P:mitotic spindle midzone assembly"/>
    <property type="evidence" value="ECO:0007669"/>
    <property type="project" value="TreeGrafter"/>
</dbReference>
<dbReference type="GO" id="GO:1990023">
    <property type="term" value="C:mitotic spindle midzone"/>
    <property type="evidence" value="ECO:0007669"/>
    <property type="project" value="TreeGrafter"/>
</dbReference>
<feature type="region of interest" description="Disordered" evidence="1">
    <location>
        <begin position="439"/>
        <end position="462"/>
    </location>
</feature>
<feature type="region of interest" description="Disordered" evidence="1">
    <location>
        <begin position="754"/>
        <end position="805"/>
    </location>
</feature>
<dbReference type="OrthoDB" id="69809at2759"/>
<accession>A0A3Q3MIQ0</accession>
<reference evidence="3" key="1">
    <citation type="submission" date="2025-08" db="UniProtKB">
        <authorList>
            <consortium name="Ensembl"/>
        </authorList>
    </citation>
    <scope>IDENTIFICATION</scope>
</reference>
<dbReference type="FunCoup" id="A0A3Q3MIQ0">
    <property type="interactions" value="606"/>
</dbReference>
<dbReference type="Pfam" id="PF14924">
    <property type="entry name" value="MAP10_N"/>
    <property type="match status" value="1"/>
</dbReference>
<feature type="region of interest" description="Disordered" evidence="1">
    <location>
        <begin position="550"/>
        <end position="714"/>
    </location>
</feature>
<evidence type="ECO:0000313" key="4">
    <source>
        <dbReference type="Proteomes" id="UP000261640"/>
    </source>
</evidence>
<dbReference type="GO" id="GO:0030496">
    <property type="term" value="C:midbody"/>
    <property type="evidence" value="ECO:0007669"/>
    <property type="project" value="TreeGrafter"/>
</dbReference>
<dbReference type="InterPro" id="IPR039302">
    <property type="entry name" value="MAP10"/>
</dbReference>
<keyword evidence="4" id="KW-1185">Reference proteome</keyword>
<feature type="compositionally biased region" description="Low complexity" evidence="1">
    <location>
        <begin position="624"/>
        <end position="638"/>
    </location>
</feature>
<proteinExistence type="predicted"/>
<protein>
    <submittedName>
        <fullName evidence="3">Microtubule associated protein 10</fullName>
    </submittedName>
</protein>
<feature type="domain" description="Microtubule-associated protein 10 C-terminal" evidence="2">
    <location>
        <begin position="266"/>
        <end position="833"/>
    </location>
</feature>
<reference evidence="3" key="2">
    <citation type="submission" date="2025-09" db="UniProtKB">
        <authorList>
            <consortium name="Ensembl"/>
        </authorList>
    </citation>
    <scope>IDENTIFICATION</scope>
</reference>
<dbReference type="GO" id="GO:0031122">
    <property type="term" value="P:cytoplasmic microtubule organization"/>
    <property type="evidence" value="ECO:0007669"/>
    <property type="project" value="TreeGrafter"/>
</dbReference>
<feature type="compositionally biased region" description="Basic and acidic residues" evidence="1">
    <location>
        <begin position="614"/>
        <end position="623"/>
    </location>
</feature>
<name>A0A3Q3MIQ0_9TELE</name>
<sequence length="834" mass="92748">MSANSDNTQTLFSFELLVEFIRMEKGAASGELALGVRLLDFPTLLIYQPQQRSGDIKQQEQTAHDKEGEYAFNRGKACFFKMNLNLLHTHLSSSPLYAMVLDVTEDIPRLLGSSLISLAKVMDRIRQDVAKHGVSAPSSHGERGLVGICNLSGEKIGSISLSYKLLSLGAGLLPHIRGRRDHMHGGQHVQESTREKNTSTESPPLDCRDVRAPTLDRSTKRPANTNILVSEEKQDGNVLCALTEHRARGQIPPTFKEAENNFEDDLTISCPPHLYYSNSAEERSKNEGREYKSFTLDSEAFVFEDSCSEDEVNENEIQGTTSPVMHQKVRHNAKMSSSQETSGVSPNVLGEALRHLPLLNALLVELSQLNSQSPQQPLPVHPNLAWIYRPASPEPSPWHGNTPSNMNAKSQKTIQGTSPHVKHLHAPRNCSTPIVRPASVRKEDKQENTLLRSTSPSKSPRKKLVYGTTRTFNLRLKQISSLKVKRHKCMDLSQIEKQSRMASGKTKSSNRIMKFSERKSVLHQRSSLNENIETVMQNVTVDSAHQETITLKQKHSHGKVHGKQDKGSPRILEKTSLSERHLKFIRIPTVDSDGAARNKDRNEHHSESNQSQTESDRHREKIKSSGSSRHSSPKSSFSDYSGERNDEVDYADDFNSLEPSDAYSPDPVSSPEPCGAKTPKSPVHSDFYNSDSESVQKRTILPVPIKAPSSPQRALRGTHIIRPRTHASALSFSSDEGDTERSAALQTILSKKQPAENISVERTSGTESFISSRGEKSESTKTSGPIQGFSAELESSFEPQEAQELEDELGSLDFRKEYQHISELVANKLPGYTV</sequence>
<feature type="compositionally biased region" description="Low complexity" evidence="1">
    <location>
        <begin position="449"/>
        <end position="458"/>
    </location>
</feature>
<dbReference type="GO" id="GO:0032467">
    <property type="term" value="P:positive regulation of cytokinesis"/>
    <property type="evidence" value="ECO:0007669"/>
    <property type="project" value="TreeGrafter"/>
</dbReference>
<feature type="compositionally biased region" description="Basic and acidic residues" evidence="1">
    <location>
        <begin position="594"/>
        <end position="607"/>
    </location>
</feature>
<dbReference type="Ensembl" id="ENSMAMT00000025652.2">
    <property type="protein sequence ID" value="ENSMAMP00000025007.1"/>
    <property type="gene ID" value="ENSMAMG00000016816.2"/>
</dbReference>
<feature type="compositionally biased region" description="Basic residues" evidence="1">
    <location>
        <begin position="552"/>
        <end position="561"/>
    </location>
</feature>
<evidence type="ECO:0000256" key="1">
    <source>
        <dbReference type="SAM" id="MobiDB-lite"/>
    </source>
</evidence>
<dbReference type="InterPro" id="IPR026679">
    <property type="entry name" value="MAP10_C-term"/>
</dbReference>
<dbReference type="GO" id="GO:0005881">
    <property type="term" value="C:cytoplasmic microtubule"/>
    <property type="evidence" value="ECO:0007669"/>
    <property type="project" value="TreeGrafter"/>
</dbReference>
<dbReference type="Pfam" id="PF14925">
    <property type="entry name" value="HPHLAWLY"/>
    <property type="match status" value="1"/>
</dbReference>
<dbReference type="GO" id="GO:0008017">
    <property type="term" value="F:microtubule binding"/>
    <property type="evidence" value="ECO:0007669"/>
    <property type="project" value="InterPro"/>
</dbReference>
<dbReference type="GO" id="GO:0097431">
    <property type="term" value="C:mitotic spindle pole"/>
    <property type="evidence" value="ECO:0007669"/>
    <property type="project" value="TreeGrafter"/>
</dbReference>
<dbReference type="GeneTree" id="ENSGT00390000008459"/>
<dbReference type="InParanoid" id="A0A3Q3MIQ0"/>
<dbReference type="CTD" id="54627"/>
<dbReference type="GO" id="GO:0005813">
    <property type="term" value="C:centrosome"/>
    <property type="evidence" value="ECO:0007669"/>
    <property type="project" value="TreeGrafter"/>
</dbReference>
<dbReference type="PANTHER" id="PTHR21831:SF2">
    <property type="entry name" value="MICROTUBULE-ASSOCIATED PROTEIN 10"/>
    <property type="match status" value="1"/>
</dbReference>
<dbReference type="RefSeq" id="XP_026165374.1">
    <property type="nucleotide sequence ID" value="XM_026309589.1"/>
</dbReference>
<feature type="compositionally biased region" description="Polar residues" evidence="1">
    <location>
        <begin position="760"/>
        <end position="771"/>
    </location>
</feature>
<evidence type="ECO:0000259" key="2">
    <source>
        <dbReference type="Pfam" id="PF14925"/>
    </source>
</evidence>
<feature type="region of interest" description="Disordered" evidence="1">
    <location>
        <begin position="179"/>
        <end position="211"/>
    </location>
</feature>
<dbReference type="GeneID" id="113131867"/>
<dbReference type="Proteomes" id="UP000261640">
    <property type="component" value="Unplaced"/>
</dbReference>
<feature type="compositionally biased region" description="Basic and acidic residues" evidence="1">
    <location>
        <begin position="562"/>
        <end position="582"/>
    </location>
</feature>
<dbReference type="AlphaFoldDB" id="A0A3Q3MIQ0"/>
<organism evidence="3 4">
    <name type="scientific">Mastacembelus armatus</name>
    <name type="common">zig-zag eel</name>
    <dbReference type="NCBI Taxonomy" id="205130"/>
    <lineage>
        <taxon>Eukaryota</taxon>
        <taxon>Metazoa</taxon>
        <taxon>Chordata</taxon>
        <taxon>Craniata</taxon>
        <taxon>Vertebrata</taxon>
        <taxon>Euteleostomi</taxon>
        <taxon>Actinopterygii</taxon>
        <taxon>Neopterygii</taxon>
        <taxon>Teleostei</taxon>
        <taxon>Neoteleostei</taxon>
        <taxon>Acanthomorphata</taxon>
        <taxon>Anabantaria</taxon>
        <taxon>Synbranchiformes</taxon>
        <taxon>Mastacembelidae</taxon>
        <taxon>Mastacembelus</taxon>
    </lineage>
</organism>
<dbReference type="PANTHER" id="PTHR21831">
    <property type="entry name" value="MICROTUBULE-ASSOCIATED PROTEIN 10"/>
    <property type="match status" value="1"/>
</dbReference>
<evidence type="ECO:0000313" key="3">
    <source>
        <dbReference type="Ensembl" id="ENSMAMP00000025007.1"/>
    </source>
</evidence>